<dbReference type="PANTHER" id="PTHR46268">
    <property type="entry name" value="STRESS RESPONSE PROTEIN NHAX"/>
    <property type="match status" value="1"/>
</dbReference>
<proteinExistence type="inferred from homology"/>
<accession>A0A7V6A0X8</accession>
<dbReference type="InterPro" id="IPR006016">
    <property type="entry name" value="UspA"/>
</dbReference>
<name>A0A7V6A0X8_9BACT</name>
<evidence type="ECO:0000313" key="3">
    <source>
        <dbReference type="EMBL" id="HHS28237.1"/>
    </source>
</evidence>
<reference evidence="3" key="1">
    <citation type="journal article" date="2020" name="mSystems">
        <title>Genome- and Community-Level Interaction Insights into Carbon Utilization and Element Cycling Functions of Hydrothermarchaeota in Hydrothermal Sediment.</title>
        <authorList>
            <person name="Zhou Z."/>
            <person name="Liu Y."/>
            <person name="Xu W."/>
            <person name="Pan J."/>
            <person name="Luo Z.H."/>
            <person name="Li M."/>
        </authorList>
    </citation>
    <scope>NUCLEOTIDE SEQUENCE [LARGE SCALE GENOMIC DNA]</scope>
    <source>
        <strain evidence="3">SpSt-767</strain>
    </source>
</reference>
<protein>
    <submittedName>
        <fullName evidence="3">Universal stress protein</fullName>
    </submittedName>
</protein>
<dbReference type="Pfam" id="PF00582">
    <property type="entry name" value="Usp"/>
    <property type="match status" value="2"/>
</dbReference>
<dbReference type="AlphaFoldDB" id="A0A7V6A0X8"/>
<dbReference type="CDD" id="cd00293">
    <property type="entry name" value="USP-like"/>
    <property type="match status" value="2"/>
</dbReference>
<dbReference type="SUPFAM" id="SSF52402">
    <property type="entry name" value="Adenine nucleotide alpha hydrolases-like"/>
    <property type="match status" value="2"/>
</dbReference>
<dbReference type="PANTHER" id="PTHR46268:SF6">
    <property type="entry name" value="UNIVERSAL STRESS PROTEIN UP12"/>
    <property type="match status" value="1"/>
</dbReference>
<dbReference type="Gene3D" id="3.40.50.12370">
    <property type="match status" value="1"/>
</dbReference>
<sequence>MTVVCSTAQPCNLLVCTDGSPASQGAVEAAFALARRRPCRISWLLVLECNPAFASQAIDSLPAWEKEARSSLQAMVLRAEAQGLATEILVRQGEAVHRIILAEAERLQPDIIVMGRRGRTALAGLLMGSKTARVVPLSPFNVMVVPQNPPLTLQRLLVAIDHSPCSEAAWREALCLSKAWFSHLLAVSVAQSDPELREMQEVLQKVQGEADREGVPLDTLLLQGNPGEAVIQAAQARGTDLLILGSHGRTALTRLILGSVTEHIIGRARCPVLVVKRRTC</sequence>
<feature type="domain" description="UspA" evidence="2">
    <location>
        <begin position="154"/>
        <end position="276"/>
    </location>
</feature>
<organism evidence="3">
    <name type="scientific">Desulfobacca acetoxidans</name>
    <dbReference type="NCBI Taxonomy" id="60893"/>
    <lineage>
        <taxon>Bacteria</taxon>
        <taxon>Pseudomonadati</taxon>
        <taxon>Thermodesulfobacteriota</taxon>
        <taxon>Desulfobaccia</taxon>
        <taxon>Desulfobaccales</taxon>
        <taxon>Desulfobaccaceae</taxon>
        <taxon>Desulfobacca</taxon>
    </lineage>
</organism>
<gene>
    <name evidence="3" type="ORF">ENV52_00845</name>
</gene>
<feature type="domain" description="UspA" evidence="2">
    <location>
        <begin position="13"/>
        <end position="146"/>
    </location>
</feature>
<comment type="caution">
    <text evidence="3">The sequence shown here is derived from an EMBL/GenBank/DDBJ whole genome shotgun (WGS) entry which is preliminary data.</text>
</comment>
<dbReference type="InterPro" id="IPR006015">
    <property type="entry name" value="Universal_stress_UspA"/>
</dbReference>
<dbReference type="PRINTS" id="PR01438">
    <property type="entry name" value="UNVRSLSTRESS"/>
</dbReference>
<evidence type="ECO:0000256" key="1">
    <source>
        <dbReference type="ARBA" id="ARBA00008791"/>
    </source>
</evidence>
<comment type="similarity">
    <text evidence="1">Belongs to the universal stress protein A family.</text>
</comment>
<dbReference type="EMBL" id="DTGR01000019">
    <property type="protein sequence ID" value="HHS28237.1"/>
    <property type="molecule type" value="Genomic_DNA"/>
</dbReference>
<evidence type="ECO:0000259" key="2">
    <source>
        <dbReference type="Pfam" id="PF00582"/>
    </source>
</evidence>
<dbReference type="Gene3D" id="3.40.50.620">
    <property type="entry name" value="HUPs"/>
    <property type="match status" value="1"/>
</dbReference>
<dbReference type="InterPro" id="IPR014729">
    <property type="entry name" value="Rossmann-like_a/b/a_fold"/>
</dbReference>